<evidence type="ECO:0000313" key="2">
    <source>
        <dbReference type="Proteomes" id="UP000029558"/>
    </source>
</evidence>
<dbReference type="AlphaFoldDB" id="A0A1L6TG64"/>
<dbReference type="EMBL" id="CP012508">
    <property type="protein sequence ID" value="ALB21389.1"/>
    <property type="molecule type" value="Genomic_DNA"/>
</dbReference>
<proteinExistence type="predicted"/>
<name>A0A1L6TG64_PISSA</name>
<dbReference type="OrthoDB" id="5617997at2"/>
<reference evidence="1 2" key="1">
    <citation type="journal article" date="2014" name="Genome Announc.">
        <title>Comparative Genome Analysis of Two Isolates of the Fish Pathogen Piscirickettsia salmonis from Different Hosts Reveals Major Differences in Virulence-Associated Secretion Systems.</title>
        <authorList>
            <person name="Bohle H."/>
            <person name="Henriquez P."/>
            <person name="Grothusen H."/>
            <person name="Navas E."/>
            <person name="Sandoval A."/>
            <person name="Bustamante F."/>
            <person name="Bustos P."/>
            <person name="Mancilla M."/>
        </authorList>
    </citation>
    <scope>NUCLEOTIDE SEQUENCE [LARGE SCALE GENOMIC DNA]</scope>
    <source>
        <strain evidence="2">B1-32597</strain>
    </source>
</reference>
<evidence type="ECO:0000313" key="1">
    <source>
        <dbReference type="EMBL" id="ALB21389.1"/>
    </source>
</evidence>
<sequence length="193" mass="22277">MPNCQSDYLDLIYQTIVNTQRTGIGNCVQAANRASHLLNTGTNLTEPYLQRLPRISRKQFFYHFEDGEALLKALMHTLNKGQHVQISAYIAYLIGIIHVFNAIKLEGKIKLIDNYQTWPNPPWLQQAWHHPKEFLKLFENFSTSPTQLSYFKWQKIKESPEKLKNKIPSTLLYNAAETPASKHNSNLPLSPQN</sequence>
<dbReference type="Proteomes" id="UP000029558">
    <property type="component" value="Chromosome"/>
</dbReference>
<accession>A0A1L6TG64</accession>
<organism evidence="1 2">
    <name type="scientific">Piscirickettsia salmonis</name>
    <dbReference type="NCBI Taxonomy" id="1238"/>
    <lineage>
        <taxon>Bacteria</taxon>
        <taxon>Pseudomonadati</taxon>
        <taxon>Pseudomonadota</taxon>
        <taxon>Gammaproteobacteria</taxon>
        <taxon>Thiotrichales</taxon>
        <taxon>Piscirickettsiaceae</taxon>
        <taxon>Piscirickettsia</taxon>
    </lineage>
</organism>
<gene>
    <name evidence="1" type="primary">tetR</name>
    <name evidence="1" type="ORF">KU39_203</name>
</gene>
<protein>
    <submittedName>
        <fullName evidence="1">Transcriptional regulator TetR</fullName>
    </submittedName>
</protein>
<dbReference type="RefSeq" id="WP_017377600.1">
    <property type="nucleotide sequence ID" value="NZ_CP012508.1"/>
</dbReference>